<dbReference type="GO" id="GO:0070053">
    <property type="term" value="F:thrombospondin receptor activity"/>
    <property type="evidence" value="ECO:0007669"/>
    <property type="project" value="InterPro"/>
</dbReference>
<dbReference type="Pfam" id="PF08204">
    <property type="entry name" value="V-set_CD47"/>
    <property type="match status" value="1"/>
</dbReference>
<sequence length="274" mass="31326">MLSQLFYLYIIIDMTQSKIIEYTACNNTIIIPCHINNPTSYVRWKLDNHVIMMYNKSTSATILSKWHTSARLHSLSENDVSLIIEYKDILPGNYTCEDNTGIKSNIQLVLKDTNWFNDYDTMLMFICSGITLFLLLLQVIYTSISARFTNNLGILQFFSIVIIMIELCGSLLFYPSKFTIRHIVGLLMMTLPSLFLIITKIFSFWILNKLSCGVHIIIYYQLAGYLLTILGLGLSLKECVNGSLLLSGLGIITISEHFSLLLLVCFPSTQRDYY</sequence>
<accession>A0A223FMZ6</accession>
<dbReference type="Gene3D" id="2.60.40.10">
    <property type="entry name" value="Immunoglobulins"/>
    <property type="match status" value="1"/>
</dbReference>
<comment type="function">
    <text evidence="7">Promotes, when overexpressed, the influx of extracellular Ca(2+), leading to membrane permeability and host cell necrosis.</text>
</comment>
<feature type="transmembrane region" description="Helical" evidence="10">
    <location>
        <begin position="153"/>
        <end position="174"/>
    </location>
</feature>
<dbReference type="PANTHER" id="PTHR10613:SF0">
    <property type="entry name" value="LEUKOCYTE SURFACE ANTIGEN CD47"/>
    <property type="match status" value="1"/>
</dbReference>
<dbReference type="EMBL" id="MF001304">
    <property type="protein sequence ID" value="AST09350.1"/>
    <property type="molecule type" value="Genomic_DNA"/>
</dbReference>
<dbReference type="InterPro" id="IPR006704">
    <property type="entry name" value="CD47"/>
</dbReference>
<dbReference type="InterPro" id="IPR013783">
    <property type="entry name" value="Ig-like_fold"/>
</dbReference>
<evidence type="ECO:0000313" key="13">
    <source>
        <dbReference type="EMBL" id="AST09350.1"/>
    </source>
</evidence>
<dbReference type="InterPro" id="IPR013147">
    <property type="entry name" value="CD47-like_TM"/>
</dbReference>
<keyword evidence="14" id="KW-1185">Reference proteome</keyword>
<evidence type="ECO:0000256" key="7">
    <source>
        <dbReference type="ARBA" id="ARBA00034660"/>
    </source>
</evidence>
<evidence type="ECO:0000256" key="1">
    <source>
        <dbReference type="ARBA" id="ARBA00004301"/>
    </source>
</evidence>
<dbReference type="GO" id="GO:0022409">
    <property type="term" value="P:positive regulation of cell-cell adhesion"/>
    <property type="evidence" value="ECO:0007669"/>
    <property type="project" value="InterPro"/>
</dbReference>
<dbReference type="Pfam" id="PF04549">
    <property type="entry name" value="CD47"/>
    <property type="match status" value="1"/>
</dbReference>
<feature type="domain" description="CD47 immunoglobulin-like" evidence="12">
    <location>
        <begin position="7"/>
        <end position="120"/>
    </location>
</feature>
<reference evidence="13" key="1">
    <citation type="journal article" date="2017" name="Virus Genes">
        <title>Two novel poxviruses with unusual genome rearrangements: NY_014 and Murmansk.</title>
        <authorList>
            <person name="Smithson C."/>
            <person name="Meyer H."/>
            <person name="Gigante C.M."/>
            <person name="Gao J."/>
            <person name="Zhao H."/>
            <person name="Batra D."/>
            <person name="Damon I."/>
            <person name="Upton C."/>
            <person name="Li Y."/>
        </authorList>
    </citation>
    <scope>NUCLEOTIDE SEQUENCE [LARGE SCALE GENOMIC DNA]</scope>
    <source>
        <strain evidence="13">LEIV-11411</strain>
    </source>
</reference>
<evidence type="ECO:0000259" key="11">
    <source>
        <dbReference type="Pfam" id="PF04549"/>
    </source>
</evidence>
<keyword evidence="3" id="KW-1043">Host membrane</keyword>
<dbReference type="InterPro" id="IPR013270">
    <property type="entry name" value="CD47_Vset"/>
</dbReference>
<comment type="similarity">
    <text evidence="8">Belongs to the orthopoxvirus OPG166 protein family.</text>
</comment>
<dbReference type="PANTHER" id="PTHR10613">
    <property type="entry name" value="LEUKOCYTE SURFACE ANTIGEN CD47"/>
    <property type="match status" value="1"/>
</dbReference>
<dbReference type="GO" id="GO:0050766">
    <property type="term" value="P:positive regulation of phagocytosis"/>
    <property type="evidence" value="ECO:0007669"/>
    <property type="project" value="InterPro"/>
</dbReference>
<gene>
    <name evidence="13" type="ORF">Murmansk-155</name>
</gene>
<evidence type="ECO:0000256" key="2">
    <source>
        <dbReference type="ARBA" id="ARBA00022692"/>
    </source>
</evidence>
<feature type="transmembrane region" description="Helical" evidence="10">
    <location>
        <begin position="186"/>
        <end position="207"/>
    </location>
</feature>
<name>A0A223FMZ6_9POXV</name>
<evidence type="ECO:0000256" key="6">
    <source>
        <dbReference type="ARBA" id="ARBA00023180"/>
    </source>
</evidence>
<feature type="transmembrane region" description="Helical" evidence="10">
    <location>
        <begin position="121"/>
        <end position="141"/>
    </location>
</feature>
<evidence type="ECO:0000313" key="14">
    <source>
        <dbReference type="Proteomes" id="UP000217350"/>
    </source>
</evidence>
<evidence type="ECO:0000256" key="3">
    <source>
        <dbReference type="ARBA" id="ARBA00022870"/>
    </source>
</evidence>
<dbReference type="OrthoDB" id="7686at10239"/>
<feature type="domain" description="CD47-like transmembrane" evidence="11">
    <location>
        <begin position="123"/>
        <end position="266"/>
    </location>
</feature>
<dbReference type="GO" id="GO:0033644">
    <property type="term" value="C:host cell membrane"/>
    <property type="evidence" value="ECO:0007669"/>
    <property type="project" value="UniProtKB-SubCell"/>
</dbReference>
<dbReference type="Proteomes" id="UP000217350">
    <property type="component" value="Segment"/>
</dbReference>
<protein>
    <recommendedName>
        <fullName evidence="9">Protein OPG166</fullName>
    </recommendedName>
</protein>
<evidence type="ECO:0000256" key="4">
    <source>
        <dbReference type="ARBA" id="ARBA00022989"/>
    </source>
</evidence>
<feature type="transmembrane region" description="Helical" evidence="10">
    <location>
        <begin position="244"/>
        <end position="269"/>
    </location>
</feature>
<feature type="transmembrane region" description="Helical" evidence="10">
    <location>
        <begin position="213"/>
        <end position="232"/>
    </location>
</feature>
<keyword evidence="4 10" id="KW-1133">Transmembrane helix</keyword>
<evidence type="ECO:0000256" key="9">
    <source>
        <dbReference type="ARBA" id="ARBA00034880"/>
    </source>
</evidence>
<dbReference type="GO" id="GO:0070062">
    <property type="term" value="C:extracellular exosome"/>
    <property type="evidence" value="ECO:0007669"/>
    <property type="project" value="TreeGrafter"/>
</dbReference>
<proteinExistence type="inferred from homology"/>
<keyword evidence="5 10" id="KW-0472">Membrane</keyword>
<evidence type="ECO:0000256" key="5">
    <source>
        <dbReference type="ARBA" id="ARBA00023136"/>
    </source>
</evidence>
<keyword evidence="2 10" id="KW-0812">Transmembrane</keyword>
<evidence type="ECO:0000256" key="10">
    <source>
        <dbReference type="SAM" id="Phobius"/>
    </source>
</evidence>
<keyword evidence="6" id="KW-0325">Glycoprotein</keyword>
<comment type="subcellular location">
    <subcellularLocation>
        <location evidence="1">Host membrane</location>
        <topology evidence="1">Multi-pass membrane protein</topology>
    </subcellularLocation>
</comment>
<dbReference type="GO" id="GO:0005886">
    <property type="term" value="C:plasma membrane"/>
    <property type="evidence" value="ECO:0007669"/>
    <property type="project" value="InterPro"/>
</dbReference>
<evidence type="ECO:0000259" key="12">
    <source>
        <dbReference type="Pfam" id="PF08204"/>
    </source>
</evidence>
<organism evidence="13">
    <name type="scientific">Murmansk poxvirus</name>
    <dbReference type="NCBI Taxonomy" id="2025359"/>
    <lineage>
        <taxon>Viruses</taxon>
        <taxon>Varidnaviria</taxon>
        <taxon>Bamfordvirae</taxon>
        <taxon>Nucleocytoviricota</taxon>
        <taxon>Pokkesviricetes</taxon>
        <taxon>Chitovirales</taxon>
        <taxon>Poxviridae</taxon>
        <taxon>Chordopoxvirinae</taxon>
        <taxon>Centapoxvirus</taxon>
        <taxon>Centapoxvirus microtuspox</taxon>
        <taxon>Murmansk microtuspox virus</taxon>
    </lineage>
</organism>
<evidence type="ECO:0000256" key="8">
    <source>
        <dbReference type="ARBA" id="ARBA00034763"/>
    </source>
</evidence>